<dbReference type="InterPro" id="IPR020459">
    <property type="entry name" value="AMP-binding"/>
</dbReference>
<evidence type="ECO:0000256" key="1">
    <source>
        <dbReference type="ARBA" id="ARBA00022741"/>
    </source>
</evidence>
<name>A0A385SK94_9BACT</name>
<dbReference type="InterPro" id="IPR020845">
    <property type="entry name" value="AMP-binding_CS"/>
</dbReference>
<evidence type="ECO:0000313" key="6">
    <source>
        <dbReference type="Proteomes" id="UP000266183"/>
    </source>
</evidence>
<feature type="domain" description="AMP-dependent synthetase/ligase" evidence="4">
    <location>
        <begin position="27"/>
        <end position="399"/>
    </location>
</feature>
<protein>
    <recommendedName>
        <fullName evidence="4">AMP-dependent synthetase/ligase domain-containing protein</fullName>
    </recommendedName>
</protein>
<dbReference type="KEGG" id="chk:D4L85_09345"/>
<dbReference type="AlphaFoldDB" id="A0A385SK94"/>
<dbReference type="GO" id="GO:0016020">
    <property type="term" value="C:membrane"/>
    <property type="evidence" value="ECO:0007669"/>
    <property type="project" value="TreeGrafter"/>
</dbReference>
<keyword evidence="6" id="KW-1185">Reference proteome</keyword>
<organism evidence="5 6">
    <name type="scientific">Chryseolinea soli</name>
    <dbReference type="NCBI Taxonomy" id="2321403"/>
    <lineage>
        <taxon>Bacteria</taxon>
        <taxon>Pseudomonadati</taxon>
        <taxon>Bacteroidota</taxon>
        <taxon>Cytophagia</taxon>
        <taxon>Cytophagales</taxon>
        <taxon>Fulvivirgaceae</taxon>
        <taxon>Chryseolinea</taxon>
    </lineage>
</organism>
<dbReference type="InterPro" id="IPR042099">
    <property type="entry name" value="ANL_N_sf"/>
</dbReference>
<evidence type="ECO:0000256" key="3">
    <source>
        <dbReference type="ARBA" id="ARBA00024484"/>
    </source>
</evidence>
<proteinExistence type="predicted"/>
<dbReference type="InterPro" id="IPR000873">
    <property type="entry name" value="AMP-dep_synth/lig_dom"/>
</dbReference>
<accession>A0A385SK94</accession>
<keyword evidence="2" id="KW-0067">ATP-binding</keyword>
<dbReference type="Proteomes" id="UP000266183">
    <property type="component" value="Chromosome"/>
</dbReference>
<keyword evidence="1" id="KW-0547">Nucleotide-binding</keyword>
<dbReference type="Pfam" id="PF00501">
    <property type="entry name" value="AMP-binding"/>
    <property type="match status" value="1"/>
</dbReference>
<comment type="catalytic activity">
    <reaction evidence="3">
        <text>a long-chain fatty acid + ATP + CoA = a long-chain fatty acyl-CoA + AMP + diphosphate</text>
        <dbReference type="Rhea" id="RHEA:15421"/>
        <dbReference type="ChEBI" id="CHEBI:30616"/>
        <dbReference type="ChEBI" id="CHEBI:33019"/>
        <dbReference type="ChEBI" id="CHEBI:57287"/>
        <dbReference type="ChEBI" id="CHEBI:57560"/>
        <dbReference type="ChEBI" id="CHEBI:83139"/>
        <dbReference type="ChEBI" id="CHEBI:456215"/>
        <dbReference type="EC" id="6.2.1.3"/>
    </reaction>
    <physiologicalReaction direction="left-to-right" evidence="3">
        <dbReference type="Rhea" id="RHEA:15422"/>
    </physiologicalReaction>
</comment>
<dbReference type="SUPFAM" id="SSF56801">
    <property type="entry name" value="Acetyl-CoA synthetase-like"/>
    <property type="match status" value="1"/>
</dbReference>
<reference evidence="6" key="1">
    <citation type="submission" date="2018-09" db="EMBL/GenBank/DDBJ databases">
        <title>Chryseolinea sp. KIS68-18 isolated from soil.</title>
        <authorList>
            <person name="Weon H.-Y."/>
            <person name="Kwon S.-W."/>
            <person name="Lee S.A."/>
        </authorList>
    </citation>
    <scope>NUCLEOTIDE SEQUENCE [LARGE SCALE GENOMIC DNA]</scope>
    <source>
        <strain evidence="6">KIS68-18</strain>
    </source>
</reference>
<gene>
    <name evidence="5" type="ORF">D4L85_09345</name>
</gene>
<dbReference type="GO" id="GO:0004467">
    <property type="term" value="F:long-chain fatty acid-CoA ligase activity"/>
    <property type="evidence" value="ECO:0007669"/>
    <property type="project" value="UniProtKB-EC"/>
</dbReference>
<evidence type="ECO:0000313" key="5">
    <source>
        <dbReference type="EMBL" id="AYB30771.1"/>
    </source>
</evidence>
<dbReference type="PROSITE" id="PS00455">
    <property type="entry name" value="AMP_BINDING"/>
    <property type="match status" value="1"/>
</dbReference>
<dbReference type="PANTHER" id="PTHR43272">
    <property type="entry name" value="LONG-CHAIN-FATTY-ACID--COA LIGASE"/>
    <property type="match status" value="1"/>
</dbReference>
<dbReference type="PRINTS" id="PR00154">
    <property type="entry name" value="AMPBINDING"/>
</dbReference>
<sequence>MFEPRFPRQKAITKPKPYSMNPVQQFSHWEATTPGATFLQQPLAGQWKKWTYKEAGDEIRRMATALGTYGLPPKSKIAILSKNCAHWFMADLAIWMAGHISVPLYATFTAATIRQILEHSESKILFVGKLDTWDEQRSGIPDNVQCIGISTYISTPYPTWESLVTQHAPLTTFASLGSDDLATIMYTSGTTGNPKGVMATFASFAYVITEGLKHLEAENGKQRFFSYLPLSHVAERSLVEMGTIYSGSTVYFSESLQTFSENLAHAQPTIFLAVPRIWAKFREKILEAMPQPKLDRLLKIPLVRALIKNAIKKKLGLAKANWVISGAAPIAAELLEWFQRLDVTIRDTYGMTENLAYSHVNLPSVKYGTVGKAWPDVNVRFSENGELQVKHPAIMKGYYKDPELTQSVITDDGYLRTGDKGIVDDEGFLTLTGRVKDQFKTDKGKFVNPTPIELQLLRNPDIDQACVVGMGIPQPIALINLSAAGKSKSREAILESIRQTFSELNPVLETYERLEAAVVMRDDWTVENGMLTPSLKLKRNELEKANLSKYPEWYKTNSVVVWE</sequence>
<dbReference type="Gene3D" id="3.30.300.30">
    <property type="match status" value="1"/>
</dbReference>
<evidence type="ECO:0000259" key="4">
    <source>
        <dbReference type="Pfam" id="PF00501"/>
    </source>
</evidence>
<dbReference type="Gene3D" id="3.40.50.12780">
    <property type="entry name" value="N-terminal domain of ligase-like"/>
    <property type="match status" value="1"/>
</dbReference>
<evidence type="ECO:0000256" key="2">
    <source>
        <dbReference type="ARBA" id="ARBA00022840"/>
    </source>
</evidence>
<dbReference type="GO" id="GO:0005524">
    <property type="term" value="F:ATP binding"/>
    <property type="evidence" value="ECO:0007669"/>
    <property type="project" value="UniProtKB-KW"/>
</dbReference>
<dbReference type="Pfam" id="PF23562">
    <property type="entry name" value="AMP-binding_C_3"/>
    <property type="match status" value="1"/>
</dbReference>
<dbReference type="PANTHER" id="PTHR43272:SF33">
    <property type="entry name" value="AMP-BINDING DOMAIN-CONTAINING PROTEIN-RELATED"/>
    <property type="match status" value="1"/>
</dbReference>
<dbReference type="EMBL" id="CP032382">
    <property type="protein sequence ID" value="AYB30771.1"/>
    <property type="molecule type" value="Genomic_DNA"/>
</dbReference>
<dbReference type="InterPro" id="IPR045851">
    <property type="entry name" value="AMP-bd_C_sf"/>
</dbReference>